<organism evidence="2 3">
    <name type="scientific">Kitasatospora cystarginea</name>
    <dbReference type="NCBI Taxonomy" id="58350"/>
    <lineage>
        <taxon>Bacteria</taxon>
        <taxon>Bacillati</taxon>
        <taxon>Actinomycetota</taxon>
        <taxon>Actinomycetes</taxon>
        <taxon>Kitasatosporales</taxon>
        <taxon>Streptomycetaceae</taxon>
        <taxon>Kitasatospora</taxon>
    </lineage>
</organism>
<evidence type="ECO:0000259" key="1">
    <source>
        <dbReference type="PROSITE" id="PS51186"/>
    </source>
</evidence>
<keyword evidence="3" id="KW-1185">Reference proteome</keyword>
<evidence type="ECO:0000313" key="3">
    <source>
        <dbReference type="Proteomes" id="UP001500305"/>
    </source>
</evidence>
<dbReference type="EMBL" id="BAAATR010000130">
    <property type="protein sequence ID" value="GAA2283771.1"/>
    <property type="molecule type" value="Genomic_DNA"/>
</dbReference>
<feature type="domain" description="N-acetyltransferase" evidence="1">
    <location>
        <begin position="11"/>
        <end position="166"/>
    </location>
</feature>
<dbReference type="InterPro" id="IPR000182">
    <property type="entry name" value="GNAT_dom"/>
</dbReference>
<dbReference type="Pfam" id="PF13302">
    <property type="entry name" value="Acetyltransf_3"/>
    <property type="match status" value="1"/>
</dbReference>
<dbReference type="SUPFAM" id="SSF55729">
    <property type="entry name" value="Acyl-CoA N-acyltransferases (Nat)"/>
    <property type="match status" value="1"/>
</dbReference>
<gene>
    <name evidence="2" type="ORF">GCM10010430_81250</name>
</gene>
<comment type="caution">
    <text evidence="2">The sequence shown here is derived from an EMBL/GenBank/DDBJ whole genome shotgun (WGS) entry which is preliminary data.</text>
</comment>
<protein>
    <submittedName>
        <fullName evidence="2">GNAT family N-acetyltransferase</fullName>
    </submittedName>
</protein>
<dbReference type="PANTHER" id="PTHR43792">
    <property type="entry name" value="GNAT FAMILY, PUTATIVE (AFU_ORTHOLOGUE AFUA_3G00765)-RELATED-RELATED"/>
    <property type="match status" value="1"/>
</dbReference>
<dbReference type="InterPro" id="IPR051531">
    <property type="entry name" value="N-acetyltransferase"/>
</dbReference>
<dbReference type="PANTHER" id="PTHR43792:SF1">
    <property type="entry name" value="N-ACETYLTRANSFERASE DOMAIN-CONTAINING PROTEIN"/>
    <property type="match status" value="1"/>
</dbReference>
<dbReference type="Proteomes" id="UP001500305">
    <property type="component" value="Unassembled WGS sequence"/>
</dbReference>
<proteinExistence type="predicted"/>
<reference evidence="2 3" key="1">
    <citation type="journal article" date="2019" name="Int. J. Syst. Evol. Microbiol.">
        <title>The Global Catalogue of Microorganisms (GCM) 10K type strain sequencing project: providing services to taxonomists for standard genome sequencing and annotation.</title>
        <authorList>
            <consortium name="The Broad Institute Genomics Platform"/>
            <consortium name="The Broad Institute Genome Sequencing Center for Infectious Disease"/>
            <person name="Wu L."/>
            <person name="Ma J."/>
        </authorList>
    </citation>
    <scope>NUCLEOTIDE SEQUENCE [LARGE SCALE GENOMIC DNA]</scope>
    <source>
        <strain evidence="2 3">JCM 7356</strain>
    </source>
</reference>
<sequence length="166" mass="18735">MLASVIQTDRLDLRPLGLADIDSFVDLHAEAWVTRFVDPYPRDRALARLAEVERQWTERGYGLFAAVCRDSGAFIGRCGLNYWEQFDEVEAAWTLHPTAWGRGYATEAARACVDWGFEMFGFPRITAMIRHGNTASVRGAERLGFSPRREEIVAGHPVTVYVGDRI</sequence>
<dbReference type="PROSITE" id="PS51186">
    <property type="entry name" value="GNAT"/>
    <property type="match status" value="1"/>
</dbReference>
<dbReference type="Gene3D" id="3.40.630.30">
    <property type="match status" value="1"/>
</dbReference>
<dbReference type="InterPro" id="IPR016181">
    <property type="entry name" value="Acyl_CoA_acyltransferase"/>
</dbReference>
<accession>A0ABN3F3C9</accession>
<evidence type="ECO:0000313" key="2">
    <source>
        <dbReference type="EMBL" id="GAA2283771.1"/>
    </source>
</evidence>
<name>A0ABN3F3C9_9ACTN</name>